<feature type="compositionally biased region" description="Basic and acidic residues" evidence="1">
    <location>
        <begin position="162"/>
        <end position="182"/>
    </location>
</feature>
<feature type="region of interest" description="Disordered" evidence="1">
    <location>
        <begin position="159"/>
        <end position="201"/>
    </location>
</feature>
<protein>
    <submittedName>
        <fullName evidence="2">Uncharacterized protein</fullName>
    </submittedName>
</protein>
<feature type="compositionally biased region" description="Basic and acidic residues" evidence="1">
    <location>
        <begin position="84"/>
        <end position="104"/>
    </location>
</feature>
<dbReference type="Proteomes" id="UP000664495">
    <property type="component" value="Unassembled WGS sequence"/>
</dbReference>
<dbReference type="EMBL" id="JAFLVR010000001">
    <property type="protein sequence ID" value="MBO0450857.1"/>
    <property type="molecule type" value="Genomic_DNA"/>
</dbReference>
<accession>A0ABS3HCU7</accession>
<evidence type="ECO:0000256" key="1">
    <source>
        <dbReference type="SAM" id="MobiDB-lite"/>
    </source>
</evidence>
<reference evidence="2 3" key="1">
    <citation type="submission" date="2021-03" db="EMBL/GenBank/DDBJ databases">
        <title>Enterococcal diversity collection.</title>
        <authorList>
            <person name="Gilmore M.S."/>
            <person name="Schwartzman J."/>
            <person name="Van Tyne D."/>
            <person name="Martin M."/>
            <person name="Earl A.M."/>
            <person name="Manson A.L."/>
            <person name="Straub T."/>
            <person name="Salamzade R."/>
            <person name="Saavedra J."/>
            <person name="Lebreton F."/>
            <person name="Prichula J."/>
            <person name="Schaufler K."/>
            <person name="Gaca A."/>
            <person name="Sgardioli B."/>
            <person name="Wagenaar J."/>
            <person name="Strong T."/>
        </authorList>
    </citation>
    <scope>NUCLEOTIDE SEQUENCE [LARGE SCALE GENOMIC DNA]</scope>
    <source>
        <strain evidence="2 3">MJM16</strain>
    </source>
</reference>
<name>A0ABS3HCU7_9ENTE</name>
<feature type="compositionally biased region" description="Polar residues" evidence="1">
    <location>
        <begin position="105"/>
        <end position="120"/>
    </location>
</feature>
<evidence type="ECO:0000313" key="3">
    <source>
        <dbReference type="Proteomes" id="UP000664495"/>
    </source>
</evidence>
<feature type="region of interest" description="Disordered" evidence="1">
    <location>
        <begin position="52"/>
        <end position="136"/>
    </location>
</feature>
<keyword evidence="3" id="KW-1185">Reference proteome</keyword>
<evidence type="ECO:0000313" key="2">
    <source>
        <dbReference type="EMBL" id="MBO0450857.1"/>
    </source>
</evidence>
<feature type="compositionally biased region" description="Basic and acidic residues" evidence="1">
    <location>
        <begin position="62"/>
        <end position="76"/>
    </location>
</feature>
<organism evidence="2 3">
    <name type="scientific">Candidatus Enterococcus murrayae</name>
    <dbReference type="NCBI Taxonomy" id="2815321"/>
    <lineage>
        <taxon>Bacteria</taxon>
        <taxon>Bacillati</taxon>
        <taxon>Bacillota</taxon>
        <taxon>Bacilli</taxon>
        <taxon>Lactobacillales</taxon>
        <taxon>Enterococcaceae</taxon>
        <taxon>Enterococcus</taxon>
    </lineage>
</organism>
<comment type="caution">
    <text evidence="2">The sequence shown here is derived from an EMBL/GenBank/DDBJ whole genome shotgun (WGS) entry which is preliminary data.</text>
</comment>
<gene>
    <name evidence="2" type="ORF">JZO85_01170</name>
</gene>
<dbReference type="RefSeq" id="WP_207106664.1">
    <property type="nucleotide sequence ID" value="NZ_JAFLVR010000001.1"/>
</dbReference>
<sequence>MQTYSRKKSRFPAFDDEAGVKLVQTNQRVLFDGQDDLITSYRLEAKDIFERPMPKAKRTRRVSLDEEPRRELDHHKANLPMYQGERKESKKVKLFEERKPKEATTSKTTFNTRNGRSATPFSPKFVPSSLIPDEPANAISPKELMQRMEKSRQSYILFAPENEQKQPAIERKNSRQRLDRSLRGIMQEESSSIENSKYFHE</sequence>
<proteinExistence type="predicted"/>